<dbReference type="GO" id="GO:0008236">
    <property type="term" value="F:serine-type peptidase activity"/>
    <property type="evidence" value="ECO:0007669"/>
    <property type="project" value="InterPro"/>
</dbReference>
<dbReference type="Pfam" id="PF00326">
    <property type="entry name" value="Peptidase_S9"/>
    <property type="match status" value="1"/>
</dbReference>
<dbReference type="EMBL" id="KN817625">
    <property type="protein sequence ID" value="KJA16263.1"/>
    <property type="molecule type" value="Genomic_DNA"/>
</dbReference>
<reference evidence="3" key="1">
    <citation type="submission" date="2014-04" db="EMBL/GenBank/DDBJ databases">
        <title>Evolutionary Origins and Diversification of the Mycorrhizal Mutualists.</title>
        <authorList>
            <consortium name="DOE Joint Genome Institute"/>
            <consortium name="Mycorrhizal Genomics Consortium"/>
            <person name="Kohler A."/>
            <person name="Kuo A."/>
            <person name="Nagy L.G."/>
            <person name="Floudas D."/>
            <person name="Copeland A."/>
            <person name="Barry K.W."/>
            <person name="Cichocki N."/>
            <person name="Veneault-Fourrey C."/>
            <person name="LaButti K."/>
            <person name="Lindquist E.A."/>
            <person name="Lipzen A."/>
            <person name="Lundell T."/>
            <person name="Morin E."/>
            <person name="Murat C."/>
            <person name="Riley R."/>
            <person name="Ohm R."/>
            <person name="Sun H."/>
            <person name="Tunlid A."/>
            <person name="Henrissat B."/>
            <person name="Grigoriev I.V."/>
            <person name="Hibbett D.S."/>
            <person name="Martin F."/>
        </authorList>
    </citation>
    <scope>NUCLEOTIDE SEQUENCE [LARGE SCALE GENOMIC DNA]</scope>
    <source>
        <strain evidence="3">FD-334 SS-4</strain>
    </source>
</reference>
<proteinExistence type="predicted"/>
<dbReference type="SUPFAM" id="SSF53474">
    <property type="entry name" value="alpha/beta-Hydrolases"/>
    <property type="match status" value="1"/>
</dbReference>
<dbReference type="PANTHER" id="PTHR43056:SF5">
    <property type="entry name" value="PEPTIDASE S9 PROLYL OLIGOPEPTIDASE CATALYTIC DOMAIN-CONTAINING PROTEIN"/>
    <property type="match status" value="1"/>
</dbReference>
<accession>A0A0D2LZF4</accession>
<dbReference type="Proteomes" id="UP000054270">
    <property type="component" value="Unassembled WGS sequence"/>
</dbReference>
<organism evidence="2 3">
    <name type="scientific">Hypholoma sublateritium (strain FD-334 SS-4)</name>
    <dbReference type="NCBI Taxonomy" id="945553"/>
    <lineage>
        <taxon>Eukaryota</taxon>
        <taxon>Fungi</taxon>
        <taxon>Dikarya</taxon>
        <taxon>Basidiomycota</taxon>
        <taxon>Agaricomycotina</taxon>
        <taxon>Agaricomycetes</taxon>
        <taxon>Agaricomycetidae</taxon>
        <taxon>Agaricales</taxon>
        <taxon>Agaricineae</taxon>
        <taxon>Strophariaceae</taxon>
        <taxon>Hypholoma</taxon>
    </lineage>
</organism>
<dbReference type="SUPFAM" id="SSF82171">
    <property type="entry name" value="DPP6 N-terminal domain-like"/>
    <property type="match status" value="1"/>
</dbReference>
<dbReference type="InterPro" id="IPR050585">
    <property type="entry name" value="Xaa-Pro_dipeptidyl-ppase/CocE"/>
</dbReference>
<evidence type="ECO:0000313" key="2">
    <source>
        <dbReference type="EMBL" id="KJA16263.1"/>
    </source>
</evidence>
<name>A0A0D2LZF4_HYPSF</name>
<dbReference type="AlphaFoldDB" id="A0A0D2LZF4"/>
<keyword evidence="3" id="KW-1185">Reference proteome</keyword>
<feature type="domain" description="Peptidase S9 prolyl oligopeptidase catalytic" evidence="1">
    <location>
        <begin position="454"/>
        <end position="665"/>
    </location>
</feature>
<dbReference type="Gene3D" id="2.120.10.30">
    <property type="entry name" value="TolB, C-terminal domain"/>
    <property type="match status" value="1"/>
</dbReference>
<dbReference type="InterPro" id="IPR011042">
    <property type="entry name" value="6-blade_b-propeller_TolB-like"/>
</dbReference>
<evidence type="ECO:0000259" key="1">
    <source>
        <dbReference type="Pfam" id="PF00326"/>
    </source>
</evidence>
<evidence type="ECO:0000313" key="3">
    <source>
        <dbReference type="Proteomes" id="UP000054270"/>
    </source>
</evidence>
<dbReference type="OrthoDB" id="43744at2759"/>
<gene>
    <name evidence="2" type="ORF">HYPSUDRAFT_148026</name>
</gene>
<dbReference type="OMA" id="GYTTLCA"/>
<sequence length="668" mass="73329">MASLQAPYGTWISPISTEAITKAANGIVDIIVDRITSEVYYLESRPSEGGRCVLVHTVSNRDIVGPKWNIRTAVQEYGGAPAIVHDSVAYFSHFADGRVYGVRVNSEDEPDGITPGEFTNVPYRYACLEPHPSRPELLFSVLEDHTNDVPSQVATSIIVIDTVAKKIHPLLSGTDFYATPKVSPDGRRLAWIQWSHPDMPWEGGEIHVGNINFGDNATTVAEISNHVHIAGSPGKVAAGYPSWANDDSLIFTSDESGYTNPWKYSQGKASPLFSRPVSEEFCHAFWKLNYSPYAVIDEEGKTGLFSAVRDGRDVLYLVDLGGNSEPKLIDTPFVVLDNIRVSSTKKQEIVFTGQKTNEMETVVTCRLAPFEKLEYAVLKSSPWMTVAGVELPLDIVSEPQPITLSIPPNDEPLYTVYYPPHNPKYSGSSILGEKPPCIVHVHGGPTGLTTQGLTWSKQYFTSRGWAWLDVNYGGSSGFGRKYVERLVGKWGVVDVQDCITAPKSLASAPHHLVDAKRLIIRGGSSGGFTVLAALSTAADVTTFAAATSLYGISDLNKLAEFTHKFESQYMYNLLGGKPDEVPDVYHARSPIHHADNIVSPLLILQGELDKVVPKGQAEAIYKSIQDRGGVVEYKLYAGEGHGWRQEANISDAYERELGFYQRVFGLTE</sequence>
<dbReference type="PANTHER" id="PTHR43056">
    <property type="entry name" value="PEPTIDASE S9 PROLYL OLIGOPEPTIDASE"/>
    <property type="match status" value="1"/>
</dbReference>
<dbReference type="InterPro" id="IPR029058">
    <property type="entry name" value="AB_hydrolase_fold"/>
</dbReference>
<dbReference type="GO" id="GO:0006508">
    <property type="term" value="P:proteolysis"/>
    <property type="evidence" value="ECO:0007669"/>
    <property type="project" value="InterPro"/>
</dbReference>
<protein>
    <recommendedName>
        <fullName evidence="1">Peptidase S9 prolyl oligopeptidase catalytic domain-containing protein</fullName>
    </recommendedName>
</protein>
<dbReference type="InterPro" id="IPR001375">
    <property type="entry name" value="Peptidase_S9_cat"/>
</dbReference>
<dbReference type="Gene3D" id="3.40.50.1820">
    <property type="entry name" value="alpha/beta hydrolase"/>
    <property type="match status" value="1"/>
</dbReference>
<dbReference type="STRING" id="945553.A0A0D2LZF4"/>